<dbReference type="Proteomes" id="UP000886520">
    <property type="component" value="Chromosome 12"/>
</dbReference>
<name>A0A9D4ZH45_ADICA</name>
<sequence length="185" mass="20359">MEKTGWFLFAIVCFFVSMIISTRKFLHGDEPLMAIGLLCTVVSIFANAAPLSIIRRVVRTKNLFLLITNGVGVSLGVLQLGLYTFYRVYGVQMQQVIDEGDLQKKVASKENVDMEVKVSSGRVSRTSSSARGMDFNINIRDASLDLPPQIEQTLIKAGSLRKLPTPRAIVIDAHVVLEDVSSTPS</sequence>
<keyword evidence="1" id="KW-0812">Transmembrane</keyword>
<dbReference type="EMBL" id="JABFUD020000012">
    <property type="protein sequence ID" value="KAI5072656.1"/>
    <property type="molecule type" value="Genomic_DNA"/>
</dbReference>
<dbReference type="PANTHER" id="PTHR10791">
    <property type="entry name" value="RAG1-ACTIVATING PROTEIN 1"/>
    <property type="match status" value="1"/>
</dbReference>
<organism evidence="2 3">
    <name type="scientific">Adiantum capillus-veneris</name>
    <name type="common">Maidenhair fern</name>
    <dbReference type="NCBI Taxonomy" id="13818"/>
    <lineage>
        <taxon>Eukaryota</taxon>
        <taxon>Viridiplantae</taxon>
        <taxon>Streptophyta</taxon>
        <taxon>Embryophyta</taxon>
        <taxon>Tracheophyta</taxon>
        <taxon>Polypodiopsida</taxon>
        <taxon>Polypodiidae</taxon>
        <taxon>Polypodiales</taxon>
        <taxon>Pteridineae</taxon>
        <taxon>Pteridaceae</taxon>
        <taxon>Vittarioideae</taxon>
        <taxon>Adiantum</taxon>
    </lineage>
</organism>
<reference evidence="2" key="1">
    <citation type="submission" date="2021-01" db="EMBL/GenBank/DDBJ databases">
        <title>Adiantum capillus-veneris genome.</title>
        <authorList>
            <person name="Fang Y."/>
            <person name="Liao Q."/>
        </authorList>
    </citation>
    <scope>NUCLEOTIDE SEQUENCE</scope>
    <source>
        <strain evidence="2">H3</strain>
        <tissue evidence="2">Leaf</tissue>
    </source>
</reference>
<keyword evidence="1" id="KW-0472">Membrane</keyword>
<evidence type="ECO:0000313" key="2">
    <source>
        <dbReference type="EMBL" id="KAI5072656.1"/>
    </source>
</evidence>
<evidence type="ECO:0000313" key="3">
    <source>
        <dbReference type="Proteomes" id="UP000886520"/>
    </source>
</evidence>
<dbReference type="PANTHER" id="PTHR10791:SF142">
    <property type="entry name" value="BIDIRECTIONAL SUGAR TRANSPORTER SWEET16"/>
    <property type="match status" value="1"/>
</dbReference>
<dbReference type="GO" id="GO:0016020">
    <property type="term" value="C:membrane"/>
    <property type="evidence" value="ECO:0007669"/>
    <property type="project" value="TreeGrafter"/>
</dbReference>
<comment type="caution">
    <text evidence="2">The sequence shown here is derived from an EMBL/GenBank/DDBJ whole genome shotgun (WGS) entry which is preliminary data.</text>
</comment>
<feature type="transmembrane region" description="Helical" evidence="1">
    <location>
        <begin position="7"/>
        <end position="26"/>
    </location>
</feature>
<keyword evidence="1" id="KW-1133">Transmembrane helix</keyword>
<dbReference type="OrthoDB" id="10420040at2759"/>
<gene>
    <name evidence="2" type="ORF">GOP47_0012762</name>
</gene>
<accession>A0A9D4ZH45</accession>
<dbReference type="AlphaFoldDB" id="A0A9D4ZH45"/>
<protein>
    <submittedName>
        <fullName evidence="2">Uncharacterized protein</fullName>
    </submittedName>
</protein>
<evidence type="ECO:0000256" key="1">
    <source>
        <dbReference type="SAM" id="Phobius"/>
    </source>
</evidence>
<keyword evidence="3" id="KW-1185">Reference proteome</keyword>
<proteinExistence type="predicted"/>
<dbReference type="InterPro" id="IPR047664">
    <property type="entry name" value="SWEET"/>
</dbReference>
<feature type="transmembrane region" description="Helical" evidence="1">
    <location>
        <begin position="32"/>
        <end position="51"/>
    </location>
</feature>
<dbReference type="GO" id="GO:0051119">
    <property type="term" value="F:sugar transmembrane transporter activity"/>
    <property type="evidence" value="ECO:0007669"/>
    <property type="project" value="InterPro"/>
</dbReference>
<feature type="transmembrane region" description="Helical" evidence="1">
    <location>
        <begin position="63"/>
        <end position="86"/>
    </location>
</feature>